<gene>
    <name evidence="11" type="primary">Ppt1</name>
</gene>
<evidence type="ECO:0000313" key="10">
    <source>
        <dbReference type="Proteomes" id="UP000001819"/>
    </source>
</evidence>
<keyword evidence="6" id="KW-1015">Disulfide bond</keyword>
<dbReference type="AlphaFoldDB" id="Q29GS6"/>
<evidence type="ECO:0000256" key="8">
    <source>
        <dbReference type="ARBA" id="ARBA00031934"/>
    </source>
</evidence>
<dbReference type="PANTHER" id="PTHR11247:SF8">
    <property type="entry name" value="PALMITOYL-PROTEIN THIOESTERASE 1"/>
    <property type="match status" value="1"/>
</dbReference>
<dbReference type="EC" id="3.1.2.22" evidence="2"/>
<evidence type="ECO:0000256" key="3">
    <source>
        <dbReference type="ARBA" id="ARBA00014212"/>
    </source>
</evidence>
<dbReference type="eggNOG" id="KOG2541">
    <property type="taxonomic scope" value="Eukaryota"/>
</dbReference>
<dbReference type="KEGG" id="dpo:4815256"/>
<dbReference type="GlyCosmos" id="Q29GS6">
    <property type="glycosylation" value="1 site, No reported glycans"/>
</dbReference>
<sequence length="317" mass="35947">MVRPRIINFNIIQLNIGLKKAAVFSVFLAAVYFVVGFGTKTGSTLPVVLWHGMGDTCCLPFSLGAIKTLIEEHVNGTYVRSLKIGGNVVLDYESGFFIHPNEQVEYVCKHLAQDERLAEGYNAIGFSQGGQFLRAVAQRCPEPPMRTLITLGGQHQGVFGLPMCPTLTATSCEYISRLLNVAAYEEWVQAELVQATYWHDPLHENQYRLGSTFLADINNELYLNENYVENLNKLKKFVMVMFLNDTIVQPKESQWFQFYTSGQDRVIQPFNESKVYQDLGLDRMLREGKLQFLGIEGDHLAISKAWFIEHLVPLLLE</sequence>
<keyword evidence="10" id="KW-1185">Reference proteome</keyword>
<dbReference type="Bgee" id="FBgn0071455">
    <property type="expression patterns" value="Expressed in male reproductive system and 2 other cell types or tissues"/>
</dbReference>
<dbReference type="PANTHER" id="PTHR11247">
    <property type="entry name" value="PALMITOYL-PROTEIN THIOESTERASE/DOLICHYLDIPHOSPHATASE 1"/>
    <property type="match status" value="1"/>
</dbReference>
<dbReference type="GeneID" id="4815256"/>
<dbReference type="STRING" id="46245.Q29GS6"/>
<evidence type="ECO:0000256" key="6">
    <source>
        <dbReference type="ARBA" id="ARBA00023157"/>
    </source>
</evidence>
<organism evidence="10 11">
    <name type="scientific">Drosophila pseudoobscura pseudoobscura</name>
    <name type="common">Fruit fly</name>
    <dbReference type="NCBI Taxonomy" id="46245"/>
    <lineage>
        <taxon>Eukaryota</taxon>
        <taxon>Metazoa</taxon>
        <taxon>Ecdysozoa</taxon>
        <taxon>Arthropoda</taxon>
        <taxon>Hexapoda</taxon>
        <taxon>Insecta</taxon>
        <taxon>Pterygota</taxon>
        <taxon>Neoptera</taxon>
        <taxon>Endopterygota</taxon>
        <taxon>Diptera</taxon>
        <taxon>Brachycera</taxon>
        <taxon>Muscomorpha</taxon>
        <taxon>Ephydroidea</taxon>
        <taxon>Drosophilidae</taxon>
        <taxon>Drosophila</taxon>
        <taxon>Sophophora</taxon>
    </lineage>
</organism>
<evidence type="ECO:0000313" key="11">
    <source>
        <dbReference type="RefSeq" id="XP_001354977.1"/>
    </source>
</evidence>
<reference evidence="11" key="1">
    <citation type="submission" date="2025-08" db="UniProtKB">
        <authorList>
            <consortium name="RefSeq"/>
        </authorList>
    </citation>
    <scope>IDENTIFICATION</scope>
    <source>
        <strain evidence="11">MV-25-SWS-2005</strain>
        <tissue evidence="11">Whole body</tissue>
    </source>
</reference>
<dbReference type="PRINTS" id="PR00414">
    <property type="entry name" value="PPTHIESTRASE"/>
</dbReference>
<dbReference type="InterPro" id="IPR002472">
    <property type="entry name" value="Palm_thioest"/>
</dbReference>
<comment type="catalytic activity">
    <reaction evidence="9">
        <text>S-hexadecanoyl-L-cysteinyl-[protein] + H2O = L-cysteinyl-[protein] + hexadecanoate + H(+)</text>
        <dbReference type="Rhea" id="RHEA:19233"/>
        <dbReference type="Rhea" id="RHEA-COMP:10131"/>
        <dbReference type="Rhea" id="RHEA-COMP:11032"/>
        <dbReference type="ChEBI" id="CHEBI:7896"/>
        <dbReference type="ChEBI" id="CHEBI:15377"/>
        <dbReference type="ChEBI" id="CHEBI:15378"/>
        <dbReference type="ChEBI" id="CHEBI:29950"/>
        <dbReference type="ChEBI" id="CHEBI:74151"/>
        <dbReference type="EC" id="3.1.2.22"/>
    </reaction>
    <physiologicalReaction direction="left-to-right" evidence="9">
        <dbReference type="Rhea" id="RHEA:19234"/>
    </physiologicalReaction>
</comment>
<dbReference type="SMR" id="Q29GS6"/>
<comment type="similarity">
    <text evidence="1">Belongs to the palmitoyl-protein thioesterase family.</text>
</comment>
<dbReference type="InterPro" id="IPR029058">
    <property type="entry name" value="AB_hydrolase_fold"/>
</dbReference>
<evidence type="ECO:0000256" key="1">
    <source>
        <dbReference type="ARBA" id="ARBA00010758"/>
    </source>
</evidence>
<keyword evidence="5" id="KW-0378">Hydrolase</keyword>
<dbReference type="OMA" id="KFVMVMF"/>
<dbReference type="GO" id="GO:0005764">
    <property type="term" value="C:lysosome"/>
    <property type="evidence" value="ECO:0007669"/>
    <property type="project" value="TreeGrafter"/>
</dbReference>
<accession>Q29GS6</accession>
<keyword evidence="7" id="KW-0325">Glycoprotein</keyword>
<dbReference type="FunCoup" id="Q29GS6">
    <property type="interactions" value="1697"/>
</dbReference>
<dbReference type="ESTHER" id="drops-q29gs6">
    <property type="family name" value="Palmitoyl-protein_thioesterase"/>
</dbReference>
<name>Q29GS6_DROPS</name>
<dbReference type="ExpressionAtlas" id="Q29GS6">
    <property type="expression patterns" value="baseline"/>
</dbReference>
<dbReference type="Pfam" id="PF02089">
    <property type="entry name" value="Palm_thioest"/>
    <property type="match status" value="1"/>
</dbReference>
<dbReference type="Gene3D" id="3.40.50.1820">
    <property type="entry name" value="alpha/beta hydrolase"/>
    <property type="match status" value="1"/>
</dbReference>
<keyword evidence="4" id="KW-0732">Signal</keyword>
<dbReference type="GO" id="GO:0006898">
    <property type="term" value="P:receptor-mediated endocytosis"/>
    <property type="evidence" value="ECO:0007669"/>
    <property type="project" value="TreeGrafter"/>
</dbReference>
<dbReference type="HOGENOM" id="CLU_050129_0_0_1"/>
<dbReference type="FunFam" id="3.40.50.1820:FF:000107">
    <property type="entry name" value="Palmitoyl-protein thioesterase 1"/>
    <property type="match status" value="1"/>
</dbReference>
<dbReference type="GO" id="GO:0008474">
    <property type="term" value="F:palmitoyl-(protein) hydrolase activity"/>
    <property type="evidence" value="ECO:0007669"/>
    <property type="project" value="UniProtKB-EC"/>
</dbReference>
<dbReference type="RefSeq" id="XP_001354977.1">
    <property type="nucleotide sequence ID" value="XM_001354941.3"/>
</dbReference>
<dbReference type="InParanoid" id="Q29GS6"/>
<proteinExistence type="inferred from homology"/>
<evidence type="ECO:0000256" key="7">
    <source>
        <dbReference type="ARBA" id="ARBA00023180"/>
    </source>
</evidence>
<evidence type="ECO:0000256" key="4">
    <source>
        <dbReference type="ARBA" id="ARBA00022729"/>
    </source>
</evidence>
<evidence type="ECO:0000256" key="9">
    <source>
        <dbReference type="ARBA" id="ARBA00047409"/>
    </source>
</evidence>
<evidence type="ECO:0000256" key="2">
    <source>
        <dbReference type="ARBA" id="ARBA00012423"/>
    </source>
</evidence>
<dbReference type="SUPFAM" id="SSF53474">
    <property type="entry name" value="alpha/beta-Hydrolases"/>
    <property type="match status" value="1"/>
</dbReference>
<dbReference type="Proteomes" id="UP000001819">
    <property type="component" value="Chromosome X"/>
</dbReference>
<evidence type="ECO:0000256" key="5">
    <source>
        <dbReference type="ARBA" id="ARBA00022801"/>
    </source>
</evidence>
<accession>A0A6I8UG77</accession>
<protein>
    <recommendedName>
        <fullName evidence="3">Palmitoyl-protein thioesterase 1</fullName>
        <ecNumber evidence="2">3.1.2.22</ecNumber>
    </recommendedName>
    <alternativeName>
        <fullName evidence="8">Palmitoyl-protein hydrolase 1</fullName>
    </alternativeName>
</protein>